<evidence type="ECO:0000256" key="1">
    <source>
        <dbReference type="SAM" id="Phobius"/>
    </source>
</evidence>
<dbReference type="AlphaFoldDB" id="A0A3L7J9E6"/>
<feature type="transmembrane region" description="Helical" evidence="1">
    <location>
        <begin position="139"/>
        <end position="163"/>
    </location>
</feature>
<dbReference type="RefSeq" id="WP_121644204.1">
    <property type="nucleotide sequence ID" value="NZ_RCWN01000001.1"/>
</dbReference>
<dbReference type="Proteomes" id="UP000281094">
    <property type="component" value="Unassembled WGS sequence"/>
</dbReference>
<gene>
    <name evidence="3" type="ORF">D8780_02425</name>
</gene>
<dbReference type="InterPro" id="IPR009597">
    <property type="entry name" value="DUF1206"/>
</dbReference>
<evidence type="ECO:0000313" key="3">
    <source>
        <dbReference type="EMBL" id="RLQ87236.1"/>
    </source>
</evidence>
<keyword evidence="1" id="KW-0812">Transmembrane</keyword>
<dbReference type="EMBL" id="RCWN01000001">
    <property type="protein sequence ID" value="RLQ87236.1"/>
    <property type="molecule type" value="Genomic_DNA"/>
</dbReference>
<feature type="transmembrane region" description="Helical" evidence="1">
    <location>
        <begin position="183"/>
        <end position="206"/>
    </location>
</feature>
<reference evidence="3 4" key="1">
    <citation type="submission" date="2018-10" db="EMBL/GenBank/DDBJ databases">
        <title>Notoacmeibacter sp. M2BS9Y-3-1, whole genome shotgun sequence.</title>
        <authorList>
            <person name="Tuo L."/>
        </authorList>
    </citation>
    <scope>NUCLEOTIDE SEQUENCE [LARGE SCALE GENOMIC DNA]</scope>
    <source>
        <strain evidence="3 4">M2BS9Y-3-1</strain>
    </source>
</reference>
<feature type="transmembrane region" description="Helical" evidence="1">
    <location>
        <begin position="57"/>
        <end position="79"/>
    </location>
</feature>
<feature type="transmembrane region" description="Helical" evidence="1">
    <location>
        <begin position="18"/>
        <end position="37"/>
    </location>
</feature>
<comment type="caution">
    <text evidence="3">The sequence shown here is derived from an EMBL/GenBank/DDBJ whole genome shotgun (WGS) entry which is preliminary data.</text>
</comment>
<feature type="transmembrane region" description="Helical" evidence="1">
    <location>
        <begin position="100"/>
        <end position="119"/>
    </location>
</feature>
<evidence type="ECO:0000259" key="2">
    <source>
        <dbReference type="Pfam" id="PF06724"/>
    </source>
</evidence>
<dbReference type="Pfam" id="PF06724">
    <property type="entry name" value="DUF1206"/>
    <property type="match status" value="2"/>
</dbReference>
<keyword evidence="4" id="KW-1185">Reference proteome</keyword>
<accession>A0A3L7J9E6</accession>
<proteinExistence type="predicted"/>
<feature type="domain" description="DUF1206" evidence="2">
    <location>
        <begin position="17"/>
        <end position="83"/>
    </location>
</feature>
<feature type="transmembrane region" description="Helical" evidence="1">
    <location>
        <begin position="236"/>
        <end position="254"/>
    </location>
</feature>
<keyword evidence="1" id="KW-0472">Membrane</keyword>
<organism evidence="3 4">
    <name type="scientific">Notoacmeibacter ruber</name>
    <dbReference type="NCBI Taxonomy" id="2670375"/>
    <lineage>
        <taxon>Bacteria</taxon>
        <taxon>Pseudomonadati</taxon>
        <taxon>Pseudomonadota</taxon>
        <taxon>Alphaproteobacteria</taxon>
        <taxon>Hyphomicrobiales</taxon>
        <taxon>Notoacmeibacteraceae</taxon>
        <taxon>Notoacmeibacter</taxon>
    </lineage>
</organism>
<name>A0A3L7J9E6_9HYPH</name>
<sequence length="270" mass="28516">MDRKDMERVFRPFARTGYAARGVVFLVIGIFAAYFAVGGGEILSSTGALQKLLGGSGFGSFVAILLMIGLVAYAVWRFVQAIFDTDDHGLDPKGLAIRGGLLASCFTYATLTIYTWSLWQSGRSSDSGSGGGMAGTISNFVGSTAASAILAAVFTGVAVAHFVKAYKRGYLKYMSPSPDAKKIINPVSRTGLCARGLIFLVIAYLFGWRTLSGGTNEDVGLAGALRFIADLPAGQWLMGAIGVGLICFAAYSFAEAIWRRINVEDADAPG</sequence>
<protein>
    <submittedName>
        <fullName evidence="3">DUF1206 domain-containing protein</fullName>
    </submittedName>
</protein>
<feature type="domain" description="DUF1206" evidence="2">
    <location>
        <begin position="191"/>
        <end position="259"/>
    </location>
</feature>
<evidence type="ECO:0000313" key="4">
    <source>
        <dbReference type="Proteomes" id="UP000281094"/>
    </source>
</evidence>
<keyword evidence="1" id="KW-1133">Transmembrane helix</keyword>